<comment type="caution">
    <text evidence="1">The sequence shown here is derived from an EMBL/GenBank/DDBJ whole genome shotgun (WGS) entry which is preliminary data.</text>
</comment>
<proteinExistence type="predicted"/>
<gene>
    <name evidence="1" type="ORF">EVAR_56119_1</name>
</gene>
<evidence type="ECO:0000313" key="2">
    <source>
        <dbReference type="Proteomes" id="UP000299102"/>
    </source>
</evidence>
<reference evidence="1 2" key="1">
    <citation type="journal article" date="2019" name="Commun. Biol.">
        <title>The bagworm genome reveals a unique fibroin gene that provides high tensile strength.</title>
        <authorList>
            <person name="Kono N."/>
            <person name="Nakamura H."/>
            <person name="Ohtoshi R."/>
            <person name="Tomita M."/>
            <person name="Numata K."/>
            <person name="Arakawa K."/>
        </authorList>
    </citation>
    <scope>NUCLEOTIDE SEQUENCE [LARGE SCALE GENOMIC DNA]</scope>
</reference>
<name>A0A4C1YFY1_EUMVA</name>
<accession>A0A4C1YFY1</accession>
<sequence length="126" mass="13929">MHCLETAERTGYFRDSLTLASLSTIIENAHEAGASYIASFENKPLRPQMLSSRDATLGCAANPFKSNSVQDGSTIVSQEAIARRKSGTRTEYVKAAMRFCWRHSLSPAASSRLPSVDFSTRRRIDL</sequence>
<dbReference type="Proteomes" id="UP000299102">
    <property type="component" value="Unassembled WGS sequence"/>
</dbReference>
<dbReference type="AlphaFoldDB" id="A0A4C1YFY1"/>
<keyword evidence="2" id="KW-1185">Reference proteome</keyword>
<evidence type="ECO:0000313" key="1">
    <source>
        <dbReference type="EMBL" id="GBP73960.1"/>
    </source>
</evidence>
<dbReference type="EMBL" id="BGZK01001193">
    <property type="protein sequence ID" value="GBP73960.1"/>
    <property type="molecule type" value="Genomic_DNA"/>
</dbReference>
<organism evidence="1 2">
    <name type="scientific">Eumeta variegata</name>
    <name type="common">Bagworm moth</name>
    <name type="synonym">Eumeta japonica</name>
    <dbReference type="NCBI Taxonomy" id="151549"/>
    <lineage>
        <taxon>Eukaryota</taxon>
        <taxon>Metazoa</taxon>
        <taxon>Ecdysozoa</taxon>
        <taxon>Arthropoda</taxon>
        <taxon>Hexapoda</taxon>
        <taxon>Insecta</taxon>
        <taxon>Pterygota</taxon>
        <taxon>Neoptera</taxon>
        <taxon>Endopterygota</taxon>
        <taxon>Lepidoptera</taxon>
        <taxon>Glossata</taxon>
        <taxon>Ditrysia</taxon>
        <taxon>Tineoidea</taxon>
        <taxon>Psychidae</taxon>
        <taxon>Oiketicinae</taxon>
        <taxon>Eumeta</taxon>
    </lineage>
</organism>
<protein>
    <submittedName>
        <fullName evidence="1">Uncharacterized protein</fullName>
    </submittedName>
</protein>